<dbReference type="CDD" id="cd06223">
    <property type="entry name" value="PRTases_typeI"/>
    <property type="match status" value="1"/>
</dbReference>
<dbReference type="PANTHER" id="PTHR43864:SF1">
    <property type="entry name" value="XANTHINE PHOSPHORIBOSYLTRANSFERASE"/>
    <property type="match status" value="1"/>
</dbReference>
<dbReference type="Pfam" id="PF00156">
    <property type="entry name" value="Pribosyltran"/>
    <property type="match status" value="1"/>
</dbReference>
<dbReference type="GO" id="GO:0006166">
    <property type="term" value="P:purine ribonucleoside salvage"/>
    <property type="evidence" value="ECO:0007669"/>
    <property type="project" value="UniProtKB-KW"/>
</dbReference>
<keyword evidence="2" id="KW-0660">Purine salvage</keyword>
<proteinExistence type="predicted"/>
<dbReference type="Proteomes" id="UP000183203">
    <property type="component" value="Unassembled WGS sequence"/>
</dbReference>
<evidence type="ECO:0000256" key="1">
    <source>
        <dbReference type="ARBA" id="ARBA00022679"/>
    </source>
</evidence>
<feature type="domain" description="Phosphoribosyltransferase" evidence="3">
    <location>
        <begin position="52"/>
        <end position="165"/>
    </location>
</feature>
<dbReference type="OrthoDB" id="7740853at2"/>
<dbReference type="PANTHER" id="PTHR43864">
    <property type="entry name" value="HYPOXANTHINE/GUANINE PHOSPHORIBOSYLTRANSFERASE"/>
    <property type="match status" value="1"/>
</dbReference>
<keyword evidence="4" id="KW-0328">Glycosyltransferase</keyword>
<keyword evidence="1 4" id="KW-0808">Transferase</keyword>
<dbReference type="STRING" id="993073.AS029_09930"/>
<gene>
    <name evidence="4" type="ORF">SAMN05216418_2252</name>
</gene>
<name>A0A1G6L807_9MICO</name>
<dbReference type="SUPFAM" id="SSF53271">
    <property type="entry name" value="PRTase-like"/>
    <property type="match status" value="1"/>
</dbReference>
<accession>A0A1G6L807</accession>
<evidence type="ECO:0000313" key="5">
    <source>
        <dbReference type="Proteomes" id="UP000183203"/>
    </source>
</evidence>
<dbReference type="Gene3D" id="3.40.50.2020">
    <property type="match status" value="1"/>
</dbReference>
<dbReference type="RefSeq" id="WP_058232418.1">
    <property type="nucleotide sequence ID" value="NZ_FMYG01000004.1"/>
</dbReference>
<sequence>MSDLHDNLRRTFRWLGDRTDDTSAADLTGWWREPGIVAQIGPGLAALFPDDAPTVVMGPQSRGSLLGALVAHALGVGLAEVRKDPAQNVDSDAWWEVTTAPDYRDRHLRLGLRRTLLRSGDRVIFVDDWVDTGAQLEACRRLVDVSGASWIGAAVVVDALQRSDLRHNLRVRSLLHVRELL</sequence>
<organism evidence="4 5">
    <name type="scientific">Microbacterium enclense</name>
    <dbReference type="NCBI Taxonomy" id="993073"/>
    <lineage>
        <taxon>Bacteria</taxon>
        <taxon>Bacillati</taxon>
        <taxon>Actinomycetota</taxon>
        <taxon>Actinomycetes</taxon>
        <taxon>Micrococcales</taxon>
        <taxon>Microbacteriaceae</taxon>
        <taxon>Microbacterium</taxon>
    </lineage>
</organism>
<reference evidence="4 5" key="1">
    <citation type="submission" date="2016-09" db="EMBL/GenBank/DDBJ databases">
        <authorList>
            <person name="Capua I."/>
            <person name="De Benedictis P."/>
            <person name="Joannis T."/>
            <person name="Lombin L.H."/>
            <person name="Cattoli G."/>
        </authorList>
    </citation>
    <scope>NUCLEOTIDE SEQUENCE [LARGE SCALE GENOMIC DNA]</scope>
    <source>
        <strain evidence="4 5">NIO-1002</strain>
    </source>
</reference>
<dbReference type="AlphaFoldDB" id="A0A1G6L807"/>
<dbReference type="GO" id="GO:0016757">
    <property type="term" value="F:glycosyltransferase activity"/>
    <property type="evidence" value="ECO:0007669"/>
    <property type="project" value="UniProtKB-KW"/>
</dbReference>
<evidence type="ECO:0000256" key="2">
    <source>
        <dbReference type="ARBA" id="ARBA00022726"/>
    </source>
</evidence>
<dbReference type="InterPro" id="IPR000836">
    <property type="entry name" value="PRTase_dom"/>
</dbReference>
<evidence type="ECO:0000259" key="3">
    <source>
        <dbReference type="Pfam" id="PF00156"/>
    </source>
</evidence>
<evidence type="ECO:0000313" key="4">
    <source>
        <dbReference type="EMBL" id="SDC39374.1"/>
    </source>
</evidence>
<dbReference type="InterPro" id="IPR029057">
    <property type="entry name" value="PRTase-like"/>
</dbReference>
<dbReference type="InterPro" id="IPR050118">
    <property type="entry name" value="Pur/Pyrimidine_PRTase"/>
</dbReference>
<protein>
    <submittedName>
        <fullName evidence="4">Adenine phosphoribosyltransferase</fullName>
    </submittedName>
</protein>
<dbReference type="EMBL" id="FMYG01000004">
    <property type="protein sequence ID" value="SDC39374.1"/>
    <property type="molecule type" value="Genomic_DNA"/>
</dbReference>